<dbReference type="EMBL" id="JAQJJG010000001">
    <property type="protein sequence ID" value="MDN5122338.1"/>
    <property type="molecule type" value="Genomic_DNA"/>
</dbReference>
<gene>
    <name evidence="1" type="ORF">PJV93_00295</name>
</gene>
<protein>
    <submittedName>
        <fullName evidence="1">Uncharacterized protein</fullName>
    </submittedName>
</protein>
<reference evidence="1" key="2">
    <citation type="submission" date="2023-01" db="EMBL/GenBank/DDBJ databases">
        <authorList>
            <person name="Uljanovas D."/>
        </authorList>
    </citation>
    <scope>NUCLEOTIDE SEQUENCE</scope>
    <source>
        <strain evidence="1">S41</strain>
    </source>
</reference>
<reference evidence="1" key="1">
    <citation type="journal article" date="2023" name="Microorganisms">
        <title>Genomic Characterization of Arcobacter butzleri Strains Isolated from Various Sources in Lithuania.</title>
        <authorList>
            <person name="Uljanovas D."/>
            <person name="Golz G."/>
            <person name="Fleischmann S."/>
            <person name="Kudirkiene E."/>
            <person name="Kasetiene N."/>
            <person name="Grineviciene A."/>
            <person name="Tamuleviciene E."/>
            <person name="Aksomaitiene J."/>
            <person name="Alter T."/>
            <person name="Malakauskas M."/>
        </authorList>
    </citation>
    <scope>NUCLEOTIDE SEQUENCE</scope>
    <source>
        <strain evidence="1">S41</strain>
    </source>
</reference>
<dbReference type="AlphaFoldDB" id="A0AAW7Q8Y6"/>
<comment type="caution">
    <text evidence="1">The sequence shown here is derived from an EMBL/GenBank/DDBJ whole genome shotgun (WGS) entry which is preliminary data.</text>
</comment>
<dbReference type="RefSeq" id="WP_301369644.1">
    <property type="nucleotide sequence ID" value="NZ_JAQJJF010000007.1"/>
</dbReference>
<name>A0AAW7Q8Y6_9BACT</name>
<dbReference type="Proteomes" id="UP001170364">
    <property type="component" value="Unassembled WGS sequence"/>
</dbReference>
<proteinExistence type="predicted"/>
<organism evidence="1 2">
    <name type="scientific">Aliarcobacter butzleri</name>
    <dbReference type="NCBI Taxonomy" id="28197"/>
    <lineage>
        <taxon>Bacteria</taxon>
        <taxon>Pseudomonadati</taxon>
        <taxon>Campylobacterota</taxon>
        <taxon>Epsilonproteobacteria</taxon>
        <taxon>Campylobacterales</taxon>
        <taxon>Arcobacteraceae</taxon>
        <taxon>Aliarcobacter</taxon>
    </lineage>
</organism>
<evidence type="ECO:0000313" key="2">
    <source>
        <dbReference type="Proteomes" id="UP001170364"/>
    </source>
</evidence>
<accession>A0AAW7Q8Y6</accession>
<sequence>MEIFIGSLVLYLIYILFYKSKKTLVKDNSEIPIDSNSKISVNNEFIYDNRNKKSLVKVRELFSQINNSVINGPEVKNKKFLKNFKSSFLKNYKKYNEEIIREEALVYNCKFKFLIPYNGISSNKVQRLIVQNTIGKYPMNIPIAIFIET</sequence>
<evidence type="ECO:0000313" key="1">
    <source>
        <dbReference type="EMBL" id="MDN5122338.1"/>
    </source>
</evidence>